<dbReference type="RefSeq" id="WP_166851529.1">
    <property type="nucleotide sequence ID" value="NZ_JAAONY010000001.1"/>
</dbReference>
<comment type="caution">
    <text evidence="1">The sequence shown here is derived from an EMBL/GenBank/DDBJ whole genome shotgun (WGS) entry which is preliminary data.</text>
</comment>
<organism evidence="1 2">
    <name type="scientific">Pseudoteredinibacter isoporae</name>
    <dbReference type="NCBI Taxonomy" id="570281"/>
    <lineage>
        <taxon>Bacteria</taxon>
        <taxon>Pseudomonadati</taxon>
        <taxon>Pseudomonadota</taxon>
        <taxon>Gammaproteobacteria</taxon>
        <taxon>Cellvibrionales</taxon>
        <taxon>Cellvibrionaceae</taxon>
        <taxon>Pseudoteredinibacter</taxon>
    </lineage>
</organism>
<dbReference type="AlphaFoldDB" id="A0A7X0JRK1"/>
<accession>A0A7X0JRK1</accession>
<dbReference type="Proteomes" id="UP000528457">
    <property type="component" value="Unassembled WGS sequence"/>
</dbReference>
<dbReference type="EMBL" id="JACHHT010000001">
    <property type="protein sequence ID" value="MBB6520343.1"/>
    <property type="molecule type" value="Genomic_DNA"/>
</dbReference>
<sequence length="84" mass="9562">MIKELSIEQVQFVSGGNSESEEHQWEDINWNVGIVNGTIGQAINGVQDYYEFLSDIYSDIWDWYAGEASDSWATVKAFYGDMVN</sequence>
<proteinExistence type="predicted"/>
<evidence type="ECO:0008006" key="3">
    <source>
        <dbReference type="Google" id="ProtNLM"/>
    </source>
</evidence>
<evidence type="ECO:0000313" key="1">
    <source>
        <dbReference type="EMBL" id="MBB6520343.1"/>
    </source>
</evidence>
<keyword evidence="2" id="KW-1185">Reference proteome</keyword>
<protein>
    <recommendedName>
        <fullName evidence="3">Bacteriocin</fullName>
    </recommendedName>
</protein>
<evidence type="ECO:0000313" key="2">
    <source>
        <dbReference type="Proteomes" id="UP000528457"/>
    </source>
</evidence>
<name>A0A7X0JRK1_9GAMM</name>
<reference evidence="1 2" key="1">
    <citation type="submission" date="2020-08" db="EMBL/GenBank/DDBJ databases">
        <title>Genomic Encyclopedia of Type Strains, Phase IV (KMG-IV): sequencing the most valuable type-strain genomes for metagenomic binning, comparative biology and taxonomic classification.</title>
        <authorList>
            <person name="Goeker M."/>
        </authorList>
    </citation>
    <scope>NUCLEOTIDE SEQUENCE [LARGE SCALE GENOMIC DNA]</scope>
    <source>
        <strain evidence="1 2">DSM 22368</strain>
    </source>
</reference>
<gene>
    <name evidence="1" type="ORF">HNR48_000621</name>
</gene>
<dbReference type="InParanoid" id="A0A7X0JRK1"/>